<dbReference type="EMBL" id="PFOB01000038">
    <property type="protein sequence ID" value="PIZ62991.1"/>
    <property type="molecule type" value="Genomic_DNA"/>
</dbReference>
<comment type="caution">
    <text evidence="1">The sequence shown here is derived from an EMBL/GenBank/DDBJ whole genome shotgun (WGS) entry which is preliminary data.</text>
</comment>
<accession>A0A2M7TYT8</accession>
<gene>
    <name evidence="1" type="ORF">COY16_03130</name>
</gene>
<evidence type="ECO:0000313" key="2">
    <source>
        <dbReference type="Proteomes" id="UP000228503"/>
    </source>
</evidence>
<dbReference type="AlphaFoldDB" id="A0A2M7TYT8"/>
<dbReference type="Proteomes" id="UP000228503">
    <property type="component" value="Unassembled WGS sequence"/>
</dbReference>
<reference evidence="2" key="1">
    <citation type="submission" date="2017-09" db="EMBL/GenBank/DDBJ databases">
        <title>Depth-based differentiation of microbial function through sediment-hosted aquifers and enrichment of novel symbionts in the deep terrestrial subsurface.</title>
        <authorList>
            <person name="Probst A.J."/>
            <person name="Ladd B."/>
            <person name="Jarett J.K."/>
            <person name="Geller-Mcgrath D.E."/>
            <person name="Sieber C.M.K."/>
            <person name="Emerson J.B."/>
            <person name="Anantharaman K."/>
            <person name="Thomas B.C."/>
            <person name="Malmstrom R."/>
            <person name="Stieglmeier M."/>
            <person name="Klingl A."/>
            <person name="Woyke T."/>
            <person name="Ryan C.M."/>
            <person name="Banfield J.F."/>
        </authorList>
    </citation>
    <scope>NUCLEOTIDE SEQUENCE [LARGE SCALE GENOMIC DNA]</scope>
</reference>
<name>A0A2M7TYT8_9BACT</name>
<protein>
    <recommendedName>
        <fullName evidence="3">Diacylglycerol glucosyltransferase N-terminal domain-containing protein</fullName>
    </recommendedName>
</protein>
<evidence type="ECO:0008006" key="3">
    <source>
        <dbReference type="Google" id="ProtNLM"/>
    </source>
</evidence>
<evidence type="ECO:0000313" key="1">
    <source>
        <dbReference type="EMBL" id="PIZ62991.1"/>
    </source>
</evidence>
<sequence length="453" mass="52197">MKSSLSLLSKKSLLLLFAYAPAGLGHLRVTDALYHGLPSEASPLLLGSQDTTITAMHRLMSVHTITRAIFEWLEQGNAEEWTTPLYRWYLRSHTDLLYRQITTIIDQRIDMPEELLLIATHFGLAHQATAIKQKLITNRKMKVSIVVQVTDDSPHHIWYIPYADIIFVPSQRTKDRLEAYGRKSDLPPVNIVVNPYPLSPNLSTDLPESRMDHRKSQLNPYEDTTIHFAIPISGAAVGMHFVTHLVDQLHLKSSRFQFHVISKNAPFTYRFIYDMNSRPHVDVQSSPHDKKVIELYEDLYQNTTISLEVTKPSEQAFKALITPKKRGGAIMLFSNPVGRQEYDNLHFLQRNGLLPYKTIQKELWNYAKYNHILDPAERKNIHKEAATWRALNLPDGSEDAAQFIWWCHQEKIFQTMLSCHILPNTNAESKFELRSDGVEELWEKTAQILTNNH</sequence>
<proteinExistence type="predicted"/>
<organism evidence="1 2">
    <name type="scientific">Candidatus Roizmanbacteria bacterium CG_4_10_14_0_2_um_filter_39_13</name>
    <dbReference type="NCBI Taxonomy" id="1974825"/>
    <lineage>
        <taxon>Bacteria</taxon>
        <taxon>Candidatus Roizmaniibacteriota</taxon>
    </lineage>
</organism>